<dbReference type="RefSeq" id="WP_097576056.1">
    <property type="nucleotide sequence ID" value="NZ_NWQG01000173.1"/>
</dbReference>
<feature type="transmembrane region" description="Helical" evidence="1">
    <location>
        <begin position="428"/>
        <end position="453"/>
    </location>
</feature>
<feature type="transmembrane region" description="Helical" evidence="1">
    <location>
        <begin position="881"/>
        <end position="899"/>
    </location>
</feature>
<dbReference type="Proteomes" id="UP000219182">
    <property type="component" value="Unassembled WGS sequence"/>
</dbReference>
<keyword evidence="3" id="KW-1185">Reference proteome</keyword>
<dbReference type="Gene3D" id="1.20.1640.10">
    <property type="entry name" value="Multidrug efflux transporter AcrB transmembrane domain"/>
    <property type="match status" value="2"/>
</dbReference>
<name>A0A2A6FA96_9HYPH</name>
<feature type="transmembrane region" description="Helical" evidence="1">
    <location>
        <begin position="986"/>
        <end position="1006"/>
    </location>
</feature>
<dbReference type="PANTHER" id="PTHR32063:SF8">
    <property type="entry name" value="CATION EFFLUX PROTEIN"/>
    <property type="match status" value="1"/>
</dbReference>
<proteinExistence type="predicted"/>
<feature type="transmembrane region" description="Helical" evidence="1">
    <location>
        <begin position="360"/>
        <end position="381"/>
    </location>
</feature>
<dbReference type="Gene3D" id="3.30.70.1430">
    <property type="entry name" value="Multidrug efflux transporter AcrB pore domain"/>
    <property type="match status" value="2"/>
</dbReference>
<gene>
    <name evidence="2" type="ORF">CN311_23430</name>
</gene>
<dbReference type="Gene3D" id="3.30.70.1440">
    <property type="entry name" value="Multidrug efflux transporter AcrB pore domain"/>
    <property type="match status" value="1"/>
</dbReference>
<evidence type="ECO:0000256" key="1">
    <source>
        <dbReference type="SAM" id="Phobius"/>
    </source>
</evidence>
<dbReference type="GO" id="GO:0005886">
    <property type="term" value="C:plasma membrane"/>
    <property type="evidence" value="ECO:0007669"/>
    <property type="project" value="TreeGrafter"/>
</dbReference>
<feature type="transmembrane region" description="Helical" evidence="1">
    <location>
        <begin position="911"/>
        <end position="931"/>
    </location>
</feature>
<dbReference type="Gene3D" id="3.30.2090.10">
    <property type="entry name" value="Multidrug efflux transporter AcrB TolC docking domain, DN and DC subdomains"/>
    <property type="match status" value="2"/>
</dbReference>
<keyword evidence="1" id="KW-1133">Transmembrane helix</keyword>
<dbReference type="AlphaFoldDB" id="A0A2A6FA96"/>
<dbReference type="GO" id="GO:0042910">
    <property type="term" value="F:xenobiotic transmembrane transporter activity"/>
    <property type="evidence" value="ECO:0007669"/>
    <property type="project" value="TreeGrafter"/>
</dbReference>
<dbReference type="PRINTS" id="PR00702">
    <property type="entry name" value="ACRIFLAVINRP"/>
</dbReference>
<dbReference type="SUPFAM" id="SSF82866">
    <property type="entry name" value="Multidrug efflux transporter AcrB transmembrane domain"/>
    <property type="match status" value="2"/>
</dbReference>
<feature type="transmembrane region" description="Helical" evidence="1">
    <location>
        <begin position="334"/>
        <end position="353"/>
    </location>
</feature>
<comment type="caution">
    <text evidence="2">The sequence shown here is derived from an EMBL/GenBank/DDBJ whole genome shotgun (WGS) entry which is preliminary data.</text>
</comment>
<accession>A0A2A6FA96</accession>
<dbReference type="InterPro" id="IPR001036">
    <property type="entry name" value="Acrflvin-R"/>
</dbReference>
<sequence length="1057" mass="113253">MGIVRFALRFPHTFYVLAALILFLGAVASREMRLDVFPEINIPVVTVIWSYGGLSTPEMEQRVTTYSQYAISSNVNGIKNIEAQTLGGLSVQKIYFQQDVNLDLAIAQIVSATNAIRALLPPGIQAPLVVQFNASSVPVLQISLSSDTLNEQQLYDYGIYRIRQQLAPIPGVTLPTPAGGKYRQIMVDLDPSKLLAKGLTPLDVVGAVNAQNLTLPSGTAKIGNTQYVVRTNATPATIDELNNIPVKVVNGATVFVKDVGQVHDGWLVQQNIVRENGRHSVLLSIIKNGNASTLEVVDAVRDALKTARAAAPPGMEIRELFDQSVFVKQSIAGVLREGVIAAALTALMILLFLGSWRSTLVVMISIPLAILSSVVALYFLGETLNTMTLGGLALAIGILVDDSTVTLENTHRLLTEEGQPLPQATLHGAAGIAVPTLVSTLAISCVFTSVVFLEGPAKYLFTPLGLAVVFAMLASYGLSRTLTPITIGLLLKRERHDASTGWFGRFHARFERGFEAMRLNYAELLAVLLRRRFIVPVIAALVLALGAMLSTLVGRDFFPAIDGGQIQLHVRAPAGTRIEETEKIFQAVEDKIREIVPDRDLQLVVDNIGLPARAYNLAFTDGSTIGVNDGVILVALKDGHAPTADYVRKLRAALPGAFPDVLFYFQSADIVTQILNFGLPAQIDVRTVGYDRTTNLRIATELRRRIADIPGVVDAHLQQEVDAPAFYADIDRTRAAQLGLDASTIANNINVSLSSSEQVSPNFWTDPTTGIPYYLAVQTPENKIASLNDLGNTPVSSTINTAGAQVPGQLSNVATFKRDSLPTNANQANVQPVYEVYASVQGRDLGSVSSQISAVVADLQKQLSPGNNIQVIGQIQSMNDAFWDLGIGILFAAVFVYLLMVVNYQNFGDPFVVILALPATLCGIVTMLFITGTTLNVPSLMGAIMAVGVASANSILLVTFARDQQLAGKSAFDAAIEAGHTRIRPVLMTAAAMIVGMIPMAIGGAGEEQNAALARAVIGGLLFATPTTLLIVPYLFSLLRSGQDGKTAQGVFDEEIA</sequence>
<evidence type="ECO:0000313" key="3">
    <source>
        <dbReference type="Proteomes" id="UP000219182"/>
    </source>
</evidence>
<keyword evidence="1" id="KW-0812">Transmembrane</keyword>
<feature type="transmembrane region" description="Helical" evidence="1">
    <location>
        <begin position="937"/>
        <end position="960"/>
    </location>
</feature>
<dbReference type="PANTHER" id="PTHR32063">
    <property type="match status" value="1"/>
</dbReference>
<dbReference type="SUPFAM" id="SSF82693">
    <property type="entry name" value="Multidrug efflux transporter AcrB pore domain, PN1, PN2, PC1 and PC2 subdomains"/>
    <property type="match status" value="2"/>
</dbReference>
<keyword evidence="1" id="KW-0472">Membrane</keyword>
<dbReference type="SUPFAM" id="SSF82714">
    <property type="entry name" value="Multidrug efflux transporter AcrB TolC docking domain, DN and DC subdomains"/>
    <property type="match status" value="2"/>
</dbReference>
<organism evidence="2 3">
    <name type="scientific">Mesorhizobium sanjuanii</name>
    <dbReference type="NCBI Taxonomy" id="2037900"/>
    <lineage>
        <taxon>Bacteria</taxon>
        <taxon>Pseudomonadati</taxon>
        <taxon>Pseudomonadota</taxon>
        <taxon>Alphaproteobacteria</taxon>
        <taxon>Hyphomicrobiales</taxon>
        <taxon>Phyllobacteriaceae</taxon>
        <taxon>Mesorhizobium</taxon>
    </lineage>
</organism>
<feature type="transmembrane region" description="Helical" evidence="1">
    <location>
        <begin position="1012"/>
        <end position="1036"/>
    </location>
</feature>
<feature type="transmembrane region" description="Helical" evidence="1">
    <location>
        <begin position="533"/>
        <end position="553"/>
    </location>
</feature>
<protein>
    <submittedName>
        <fullName evidence="2">RND transporter</fullName>
    </submittedName>
</protein>
<evidence type="ECO:0000313" key="2">
    <source>
        <dbReference type="EMBL" id="PDQ18663.1"/>
    </source>
</evidence>
<dbReference type="Gene3D" id="3.30.70.1320">
    <property type="entry name" value="Multidrug efflux transporter AcrB pore domain like"/>
    <property type="match status" value="1"/>
</dbReference>
<dbReference type="InterPro" id="IPR027463">
    <property type="entry name" value="AcrB_DN_DC_subdom"/>
</dbReference>
<dbReference type="Pfam" id="PF00873">
    <property type="entry name" value="ACR_tran"/>
    <property type="match status" value="1"/>
</dbReference>
<dbReference type="EMBL" id="NWQG01000173">
    <property type="protein sequence ID" value="PDQ18663.1"/>
    <property type="molecule type" value="Genomic_DNA"/>
</dbReference>
<reference evidence="2 3" key="1">
    <citation type="submission" date="2017-09" db="EMBL/GenBank/DDBJ databases">
        <title>Mesorhizobum sanjuanii sp. nov. isolated from nodules of Lotus tenuis in saline-alkaline lowlands of Flooding Pampa.</title>
        <authorList>
            <person name="Sannazzaro A.I."/>
            <person name="Torres Tejerizo G.A."/>
            <person name="Fontana F."/>
            <person name="Cumpa Velazquez L.M."/>
            <person name="Hansen L."/>
            <person name="Pistorio M."/>
            <person name="Estrella M.J."/>
        </authorList>
    </citation>
    <scope>NUCLEOTIDE SEQUENCE [LARGE SCALE GENOMIC DNA]</scope>
    <source>
        <strain evidence="2 3">BSA136</strain>
    </source>
</reference>